<proteinExistence type="inferred from homology"/>
<evidence type="ECO:0000256" key="1">
    <source>
        <dbReference type="ARBA" id="ARBA00006484"/>
    </source>
</evidence>
<protein>
    <submittedName>
        <fullName evidence="3">SDR family oxidoreductase</fullName>
    </submittedName>
</protein>
<accession>A0ABS7H2F8</accession>
<comment type="similarity">
    <text evidence="1">Belongs to the short-chain dehydrogenases/reductases (SDR) family.</text>
</comment>
<gene>
    <name evidence="3" type="ORF">JNB85_28520</name>
</gene>
<evidence type="ECO:0000313" key="3">
    <source>
        <dbReference type="EMBL" id="MBW9056361.1"/>
    </source>
</evidence>
<reference evidence="3 4" key="1">
    <citation type="journal article" date="2021" name="MBio">
        <title>Poor Competitiveness of Bradyrhizobium in Pigeon Pea Root Colonization in Indian Soils.</title>
        <authorList>
            <person name="Chalasani D."/>
            <person name="Basu A."/>
            <person name="Pullabhotla S.V.S.R.N."/>
            <person name="Jorrin B."/>
            <person name="Neal A.L."/>
            <person name="Poole P.S."/>
            <person name="Podile A.R."/>
            <person name="Tkacz A."/>
        </authorList>
    </citation>
    <scope>NUCLEOTIDE SEQUENCE [LARGE SCALE GENOMIC DNA]</scope>
    <source>
        <strain evidence="3 4">HU56</strain>
    </source>
</reference>
<evidence type="ECO:0000256" key="2">
    <source>
        <dbReference type="ARBA" id="ARBA00023002"/>
    </source>
</evidence>
<sequence length="237" mass="24993">MSNEQKVAIVTGASQGIGAGLVEAYRKEGYVVVANSRNIQPSSDAGVIAVPGSIGERGIAEQVVKTAVERFGRVDTLINNAGIFIGKPFTDYTVEDFNNVVNVNVAGFFHVTQFAIAEMLKRGHGHIVQITTALVDQPIADVPTGLATLTKGGLDAVTRGLAIEYAKSGIRVNAVAPGIIRTPMHAPETHAFLSALHPVGRLGEVNEVVDAVLYLERAGFVTGETLNVDGGQHAGRW</sequence>
<dbReference type="RefSeq" id="WP_220337764.1">
    <property type="nucleotide sequence ID" value="NZ_JAEUAK010000016.1"/>
</dbReference>
<name>A0ABS7H2F8_9HYPH</name>
<dbReference type="PRINTS" id="PR00081">
    <property type="entry name" value="GDHRDH"/>
</dbReference>
<dbReference type="Pfam" id="PF13561">
    <property type="entry name" value="adh_short_C2"/>
    <property type="match status" value="1"/>
</dbReference>
<dbReference type="EMBL" id="JAEUAK010000016">
    <property type="protein sequence ID" value="MBW9056361.1"/>
    <property type="molecule type" value="Genomic_DNA"/>
</dbReference>
<dbReference type="Gene3D" id="3.40.50.720">
    <property type="entry name" value="NAD(P)-binding Rossmann-like Domain"/>
    <property type="match status" value="1"/>
</dbReference>
<dbReference type="InterPro" id="IPR036291">
    <property type="entry name" value="NAD(P)-bd_dom_sf"/>
</dbReference>
<dbReference type="SUPFAM" id="SSF51735">
    <property type="entry name" value="NAD(P)-binding Rossmann-fold domains"/>
    <property type="match status" value="1"/>
</dbReference>
<organism evidence="3 4">
    <name type="scientific">Rhizobium mesosinicum</name>
    <dbReference type="NCBI Taxonomy" id="335017"/>
    <lineage>
        <taxon>Bacteria</taxon>
        <taxon>Pseudomonadati</taxon>
        <taxon>Pseudomonadota</taxon>
        <taxon>Alphaproteobacteria</taxon>
        <taxon>Hyphomicrobiales</taxon>
        <taxon>Rhizobiaceae</taxon>
        <taxon>Rhizobium/Agrobacterium group</taxon>
        <taxon>Rhizobium</taxon>
    </lineage>
</organism>
<evidence type="ECO:0000313" key="4">
    <source>
        <dbReference type="Proteomes" id="UP000717752"/>
    </source>
</evidence>
<dbReference type="CDD" id="cd05233">
    <property type="entry name" value="SDR_c"/>
    <property type="match status" value="1"/>
</dbReference>
<keyword evidence="4" id="KW-1185">Reference proteome</keyword>
<dbReference type="Proteomes" id="UP000717752">
    <property type="component" value="Unassembled WGS sequence"/>
</dbReference>
<dbReference type="PANTHER" id="PTHR43639:SF1">
    <property type="entry name" value="SHORT-CHAIN DEHYDROGENASE_REDUCTASE FAMILY PROTEIN"/>
    <property type="match status" value="1"/>
</dbReference>
<keyword evidence="2" id="KW-0560">Oxidoreductase</keyword>
<dbReference type="PRINTS" id="PR00080">
    <property type="entry name" value="SDRFAMILY"/>
</dbReference>
<dbReference type="InterPro" id="IPR002347">
    <property type="entry name" value="SDR_fam"/>
</dbReference>
<comment type="caution">
    <text evidence="3">The sequence shown here is derived from an EMBL/GenBank/DDBJ whole genome shotgun (WGS) entry which is preliminary data.</text>
</comment>
<dbReference type="PANTHER" id="PTHR43639">
    <property type="entry name" value="OXIDOREDUCTASE, SHORT-CHAIN DEHYDROGENASE/REDUCTASE FAMILY (AFU_ORTHOLOGUE AFUA_5G02870)"/>
    <property type="match status" value="1"/>
</dbReference>